<evidence type="ECO:0000313" key="1">
    <source>
        <dbReference type="EMBL" id="ADP71275.1"/>
    </source>
</evidence>
<organism evidence="1 2">
    <name type="scientific">Rhodomicrobium vannielii (strain ATCC 17100 / DSM 162 / LMG 4299 / NCIMB 10020 / ATH 3.1.1)</name>
    <dbReference type="NCBI Taxonomy" id="648757"/>
    <lineage>
        <taxon>Bacteria</taxon>
        <taxon>Pseudomonadati</taxon>
        <taxon>Pseudomonadota</taxon>
        <taxon>Alphaproteobacteria</taxon>
        <taxon>Hyphomicrobiales</taxon>
        <taxon>Hyphomicrobiaceae</taxon>
        <taxon>Rhodomicrobium</taxon>
    </lineage>
</organism>
<protein>
    <submittedName>
        <fullName evidence="1">Uncharacterized protein</fullName>
    </submittedName>
</protein>
<dbReference type="STRING" id="648757.Rvan_2047"/>
<name>E3I1I4_RHOVT</name>
<proteinExistence type="predicted"/>
<dbReference type="EMBL" id="CP002292">
    <property type="protein sequence ID" value="ADP71275.1"/>
    <property type="molecule type" value="Genomic_DNA"/>
</dbReference>
<dbReference type="AlphaFoldDB" id="E3I1I4"/>
<evidence type="ECO:0000313" key="2">
    <source>
        <dbReference type="Proteomes" id="UP000001399"/>
    </source>
</evidence>
<sequence>MTKTTKALGMWKKALRTGPAEEKDTNEELAKAKKAEARATKKKLSAEQVAAIWRRAIRGEV</sequence>
<accession>E3I1I4</accession>
<reference evidence="2" key="1">
    <citation type="journal article" date="2011" name="J. Bacteriol.">
        <title>Genome sequences of eight morphologically diverse alphaproteobacteria.</title>
        <authorList>
            <consortium name="US DOE Joint Genome Institute"/>
            <person name="Brown P.J."/>
            <person name="Kysela D.T."/>
            <person name="Buechlein A."/>
            <person name="Hemmerich C."/>
            <person name="Brun Y.V."/>
        </authorList>
    </citation>
    <scope>NUCLEOTIDE SEQUENCE [LARGE SCALE GENOMIC DNA]</scope>
    <source>
        <strain evidence="2">ATCC 17100 / ATH 3.1.1 / DSM 162 / LMG 4299</strain>
    </source>
</reference>
<dbReference type="KEGG" id="rva:Rvan_2047"/>
<keyword evidence="2" id="KW-1185">Reference proteome</keyword>
<dbReference type="HOGENOM" id="CLU_2919808_0_0_5"/>
<gene>
    <name evidence="1" type="ordered locus">Rvan_2047</name>
</gene>
<dbReference type="RefSeq" id="WP_013419661.1">
    <property type="nucleotide sequence ID" value="NC_014664.1"/>
</dbReference>
<dbReference type="Proteomes" id="UP000001399">
    <property type="component" value="Chromosome"/>
</dbReference>